<feature type="domain" description="K+ potassium transporter C-terminal" evidence="2">
    <location>
        <begin position="69"/>
        <end position="213"/>
    </location>
</feature>
<proteinExistence type="predicted"/>
<dbReference type="Pfam" id="PF22776">
    <property type="entry name" value="K_trans_C"/>
    <property type="match status" value="1"/>
</dbReference>
<dbReference type="EMBL" id="PQIB02000018">
    <property type="protein sequence ID" value="RLM55190.1"/>
    <property type="molecule type" value="Genomic_DNA"/>
</dbReference>
<accession>A0A3L6PC89</accession>
<sequence>MTKLIDGGWLPFAVSAVLALAMFGWRYKEAEERRLRHGKWCHRGLPCRNFVGAAGRHRKAAGAVPLLYAAWQDPLNPMLRRYVRTLQVLDRITVFPTVRYRYVQVDRVAAAERLAVRGIGGGAAPVARVYVCTVRYGYADSFAAPADHRGGADDLVAQVVACLKQHVLPNPNDDAGLTAAGRRRGGGGGRRGHVSAGVLHILGRTRLEAEEGARFACGASRFDEFLRICLFSCAFARWG</sequence>
<dbReference type="GO" id="GO:0016020">
    <property type="term" value="C:membrane"/>
    <property type="evidence" value="ECO:0007669"/>
    <property type="project" value="InterPro"/>
</dbReference>
<gene>
    <name evidence="3" type="ORF">C2845_PM10G05810</name>
</gene>
<evidence type="ECO:0000313" key="3">
    <source>
        <dbReference type="EMBL" id="RLM55190.1"/>
    </source>
</evidence>
<dbReference type="InterPro" id="IPR053952">
    <property type="entry name" value="K_trans_C"/>
</dbReference>
<keyword evidence="1" id="KW-1133">Transmembrane helix</keyword>
<keyword evidence="1" id="KW-0472">Membrane</keyword>
<dbReference type="GO" id="GO:0015079">
    <property type="term" value="F:potassium ion transmembrane transporter activity"/>
    <property type="evidence" value="ECO:0007669"/>
    <property type="project" value="InterPro"/>
</dbReference>
<feature type="transmembrane region" description="Helical" evidence="1">
    <location>
        <begin position="6"/>
        <end position="27"/>
    </location>
</feature>
<dbReference type="STRING" id="4540.A0A3L6PC89"/>
<dbReference type="PANTHER" id="PTHR30540:SF13">
    <property type="entry name" value="POTASSIUM TRANSPORTER 17-RELATED"/>
    <property type="match status" value="1"/>
</dbReference>
<dbReference type="OrthoDB" id="504708at2759"/>
<evidence type="ECO:0000259" key="2">
    <source>
        <dbReference type="Pfam" id="PF22776"/>
    </source>
</evidence>
<dbReference type="InterPro" id="IPR003855">
    <property type="entry name" value="K+_transporter"/>
</dbReference>
<comment type="caution">
    <text evidence="3">The sequence shown here is derived from an EMBL/GenBank/DDBJ whole genome shotgun (WGS) entry which is preliminary data.</text>
</comment>
<evidence type="ECO:0000256" key="1">
    <source>
        <dbReference type="SAM" id="Phobius"/>
    </source>
</evidence>
<evidence type="ECO:0000313" key="4">
    <source>
        <dbReference type="Proteomes" id="UP000275267"/>
    </source>
</evidence>
<keyword evidence="4" id="KW-1185">Reference proteome</keyword>
<dbReference type="PANTHER" id="PTHR30540">
    <property type="entry name" value="OSMOTIC STRESS POTASSIUM TRANSPORTER"/>
    <property type="match status" value="1"/>
</dbReference>
<keyword evidence="1" id="KW-0812">Transmembrane</keyword>
<organism evidence="3 4">
    <name type="scientific">Panicum miliaceum</name>
    <name type="common">Proso millet</name>
    <name type="synonym">Broomcorn millet</name>
    <dbReference type="NCBI Taxonomy" id="4540"/>
    <lineage>
        <taxon>Eukaryota</taxon>
        <taxon>Viridiplantae</taxon>
        <taxon>Streptophyta</taxon>
        <taxon>Embryophyta</taxon>
        <taxon>Tracheophyta</taxon>
        <taxon>Spermatophyta</taxon>
        <taxon>Magnoliopsida</taxon>
        <taxon>Liliopsida</taxon>
        <taxon>Poales</taxon>
        <taxon>Poaceae</taxon>
        <taxon>PACMAD clade</taxon>
        <taxon>Panicoideae</taxon>
        <taxon>Panicodae</taxon>
        <taxon>Paniceae</taxon>
        <taxon>Panicinae</taxon>
        <taxon>Panicum</taxon>
        <taxon>Panicum sect. Panicum</taxon>
    </lineage>
</organism>
<reference evidence="4" key="1">
    <citation type="journal article" date="2019" name="Nat. Commun.">
        <title>The genome of broomcorn millet.</title>
        <authorList>
            <person name="Zou C."/>
            <person name="Miki D."/>
            <person name="Li D."/>
            <person name="Tang Q."/>
            <person name="Xiao L."/>
            <person name="Rajput S."/>
            <person name="Deng P."/>
            <person name="Jia W."/>
            <person name="Huang R."/>
            <person name="Zhang M."/>
            <person name="Sun Y."/>
            <person name="Hu J."/>
            <person name="Fu X."/>
            <person name="Schnable P.S."/>
            <person name="Li F."/>
            <person name="Zhang H."/>
            <person name="Feng B."/>
            <person name="Zhu X."/>
            <person name="Liu R."/>
            <person name="Schnable J.C."/>
            <person name="Zhu J.-K."/>
            <person name="Zhang H."/>
        </authorList>
    </citation>
    <scope>NUCLEOTIDE SEQUENCE [LARGE SCALE GENOMIC DNA]</scope>
</reference>
<dbReference type="AlphaFoldDB" id="A0A3L6PC89"/>
<name>A0A3L6PC89_PANMI</name>
<protein>
    <submittedName>
        <fullName evidence="3">Potassium transporter 17</fullName>
    </submittedName>
</protein>
<dbReference type="Proteomes" id="UP000275267">
    <property type="component" value="Unassembled WGS sequence"/>
</dbReference>